<protein>
    <submittedName>
        <fullName evidence="2">C-type lectin domain-containing protein</fullName>
    </submittedName>
</protein>
<evidence type="ECO:0000313" key="1">
    <source>
        <dbReference type="Proteomes" id="UP000887576"/>
    </source>
</evidence>
<accession>A0AC34RSQ5</accession>
<evidence type="ECO:0000313" key="2">
    <source>
        <dbReference type="WBParaSite" id="JU765_v2.g9892.t2"/>
    </source>
</evidence>
<dbReference type="WBParaSite" id="JU765_v2.g9892.t2">
    <property type="protein sequence ID" value="JU765_v2.g9892.t2"/>
    <property type="gene ID" value="JU765_v2.g9892"/>
</dbReference>
<sequence length="131" mass="14638">MFPKLLIFVFVSPLLADVFVAESSGNCPNGAIEGTKYRACYFVEPAPATFPDAKSACQDKVSTLLQGQFIHDPIVWQTGINETFLNTGINETFLNSPVCKLIEFSDGLPIRKCADDELHPFICYQPFWQKN</sequence>
<reference evidence="2" key="1">
    <citation type="submission" date="2022-11" db="UniProtKB">
        <authorList>
            <consortium name="WormBaseParasite"/>
        </authorList>
    </citation>
    <scope>IDENTIFICATION</scope>
</reference>
<organism evidence="1 2">
    <name type="scientific">Panagrolaimus sp. JU765</name>
    <dbReference type="NCBI Taxonomy" id="591449"/>
    <lineage>
        <taxon>Eukaryota</taxon>
        <taxon>Metazoa</taxon>
        <taxon>Ecdysozoa</taxon>
        <taxon>Nematoda</taxon>
        <taxon>Chromadorea</taxon>
        <taxon>Rhabditida</taxon>
        <taxon>Tylenchina</taxon>
        <taxon>Panagrolaimomorpha</taxon>
        <taxon>Panagrolaimoidea</taxon>
        <taxon>Panagrolaimidae</taxon>
        <taxon>Panagrolaimus</taxon>
    </lineage>
</organism>
<dbReference type="Proteomes" id="UP000887576">
    <property type="component" value="Unplaced"/>
</dbReference>
<name>A0AC34RSQ5_9BILA</name>
<proteinExistence type="predicted"/>